<reference evidence="1 2" key="1">
    <citation type="journal article" date="2014" name="Agronomy (Basel)">
        <title>A Draft Genome Sequence for Ensete ventricosum, the Drought-Tolerant Tree Against Hunger.</title>
        <authorList>
            <person name="Harrison J."/>
            <person name="Moore K.A."/>
            <person name="Paszkiewicz K."/>
            <person name="Jones T."/>
            <person name="Grant M."/>
            <person name="Ambacheew D."/>
            <person name="Muzemil S."/>
            <person name="Studholme D.J."/>
        </authorList>
    </citation>
    <scope>NUCLEOTIDE SEQUENCE [LARGE SCALE GENOMIC DNA]</scope>
</reference>
<comment type="caution">
    <text evidence="1">The sequence shown here is derived from an EMBL/GenBank/DDBJ whole genome shotgun (WGS) entry which is preliminary data.</text>
</comment>
<accession>A0A426ZKV7</accession>
<name>A0A426ZKV7_ENSVE</name>
<proteinExistence type="predicted"/>
<dbReference type="EMBL" id="AMZH03006123">
    <property type="protein sequence ID" value="RRT64618.1"/>
    <property type="molecule type" value="Genomic_DNA"/>
</dbReference>
<gene>
    <name evidence="1" type="ORF">B296_00009430</name>
</gene>
<dbReference type="AlphaFoldDB" id="A0A426ZKV7"/>
<evidence type="ECO:0000313" key="2">
    <source>
        <dbReference type="Proteomes" id="UP000287651"/>
    </source>
</evidence>
<protein>
    <submittedName>
        <fullName evidence="1">Uncharacterized protein</fullName>
    </submittedName>
</protein>
<organism evidence="1 2">
    <name type="scientific">Ensete ventricosum</name>
    <name type="common">Abyssinian banana</name>
    <name type="synonym">Musa ensete</name>
    <dbReference type="NCBI Taxonomy" id="4639"/>
    <lineage>
        <taxon>Eukaryota</taxon>
        <taxon>Viridiplantae</taxon>
        <taxon>Streptophyta</taxon>
        <taxon>Embryophyta</taxon>
        <taxon>Tracheophyta</taxon>
        <taxon>Spermatophyta</taxon>
        <taxon>Magnoliopsida</taxon>
        <taxon>Liliopsida</taxon>
        <taxon>Zingiberales</taxon>
        <taxon>Musaceae</taxon>
        <taxon>Ensete</taxon>
    </lineage>
</organism>
<evidence type="ECO:0000313" key="1">
    <source>
        <dbReference type="EMBL" id="RRT64618.1"/>
    </source>
</evidence>
<sequence>MPEVGRSQYSSSSLAARKRHISDCVPLFVAARPSADLLLLFSSFCRSGTSRPLRSRGRVRALVAEMCYLVFHGIDCSFRSRCLFFRFLIYQR</sequence>
<dbReference type="Proteomes" id="UP000287651">
    <property type="component" value="Unassembled WGS sequence"/>
</dbReference>